<evidence type="ECO:0000313" key="2">
    <source>
        <dbReference type="EMBL" id="GAA5193499.1"/>
    </source>
</evidence>
<comment type="caution">
    <text evidence="2">The sequence shown here is derived from an EMBL/GenBank/DDBJ whole genome shotgun (WGS) entry which is preliminary data.</text>
</comment>
<dbReference type="EMBL" id="BAABJQ010000019">
    <property type="protein sequence ID" value="GAA5193499.1"/>
    <property type="molecule type" value="Genomic_DNA"/>
</dbReference>
<keyword evidence="3" id="KW-1185">Reference proteome</keyword>
<dbReference type="SUPFAM" id="SSF51197">
    <property type="entry name" value="Clavaminate synthase-like"/>
    <property type="match status" value="1"/>
</dbReference>
<dbReference type="Gene3D" id="2.60.120.620">
    <property type="entry name" value="q2cbj1_9rhob like domain"/>
    <property type="match status" value="1"/>
</dbReference>
<proteinExistence type="predicted"/>
<reference evidence="3" key="1">
    <citation type="journal article" date="2019" name="Int. J. Syst. Evol. Microbiol.">
        <title>The Global Catalogue of Microorganisms (GCM) 10K type strain sequencing project: providing services to taxonomists for standard genome sequencing and annotation.</title>
        <authorList>
            <consortium name="The Broad Institute Genomics Platform"/>
            <consortium name="The Broad Institute Genome Sequencing Center for Infectious Disease"/>
            <person name="Wu L."/>
            <person name="Ma J."/>
        </authorList>
    </citation>
    <scope>NUCLEOTIDE SEQUENCE [LARGE SCALE GENOMIC DNA]</scope>
    <source>
        <strain evidence="3">JCM 18304</strain>
    </source>
</reference>
<feature type="region of interest" description="Disordered" evidence="1">
    <location>
        <begin position="60"/>
        <end position="82"/>
    </location>
</feature>
<dbReference type="Proteomes" id="UP001501570">
    <property type="component" value="Unassembled WGS sequence"/>
</dbReference>
<evidence type="ECO:0000313" key="3">
    <source>
        <dbReference type="Proteomes" id="UP001501570"/>
    </source>
</evidence>
<sequence length="82" mass="9144">MQTEMKAGDVLFFHGSLVHGSRPNTSVDRFRRSLIFHYVPTTSREVARFYQPLLTSAGDDVTIDESADGGPCGEGWQHPEPH</sequence>
<dbReference type="Pfam" id="PF05721">
    <property type="entry name" value="PhyH"/>
    <property type="match status" value="1"/>
</dbReference>
<protein>
    <recommendedName>
        <fullName evidence="4">Phytanoyl-CoA dioxygenase (PhyH)</fullName>
    </recommendedName>
</protein>
<organism evidence="2 3">
    <name type="scientific">Rugosimonospora acidiphila</name>
    <dbReference type="NCBI Taxonomy" id="556531"/>
    <lineage>
        <taxon>Bacteria</taxon>
        <taxon>Bacillati</taxon>
        <taxon>Actinomycetota</taxon>
        <taxon>Actinomycetes</taxon>
        <taxon>Micromonosporales</taxon>
        <taxon>Micromonosporaceae</taxon>
        <taxon>Rugosimonospora</taxon>
    </lineage>
</organism>
<gene>
    <name evidence="2" type="ORF">GCM10023322_55660</name>
</gene>
<dbReference type="InterPro" id="IPR008775">
    <property type="entry name" value="Phytyl_CoA_dOase-like"/>
</dbReference>
<evidence type="ECO:0000256" key="1">
    <source>
        <dbReference type="SAM" id="MobiDB-lite"/>
    </source>
</evidence>
<name>A0ABP9SB98_9ACTN</name>
<dbReference type="RefSeq" id="WP_345634485.1">
    <property type="nucleotide sequence ID" value="NZ_BAABJQ010000019.1"/>
</dbReference>
<accession>A0ABP9SB98</accession>
<evidence type="ECO:0008006" key="4">
    <source>
        <dbReference type="Google" id="ProtNLM"/>
    </source>
</evidence>